<evidence type="ECO:0000256" key="7">
    <source>
        <dbReference type="RuleBase" id="RU363032"/>
    </source>
</evidence>
<dbReference type="InterPro" id="IPR000515">
    <property type="entry name" value="MetI-like"/>
</dbReference>
<dbReference type="Proteomes" id="UP000653578">
    <property type="component" value="Unassembled WGS sequence"/>
</dbReference>
<dbReference type="Pfam" id="PF00528">
    <property type="entry name" value="BPD_transp_1"/>
    <property type="match status" value="1"/>
</dbReference>
<dbReference type="CDD" id="cd06261">
    <property type="entry name" value="TM_PBP2"/>
    <property type="match status" value="1"/>
</dbReference>
<dbReference type="PANTHER" id="PTHR43744:SF9">
    <property type="entry name" value="POLYGALACTURONAN_RHAMNOGALACTURONAN TRANSPORT SYSTEM PERMEASE PROTEIN YTCP"/>
    <property type="match status" value="1"/>
</dbReference>
<reference evidence="9 10" key="1">
    <citation type="submission" date="2019-10" db="EMBL/GenBank/DDBJ databases">
        <title>Description of Paenibacillus humi sp. nov.</title>
        <authorList>
            <person name="Carlier A."/>
            <person name="Qi S."/>
        </authorList>
    </citation>
    <scope>NUCLEOTIDE SEQUENCE [LARGE SCALE GENOMIC DNA]</scope>
    <source>
        <strain evidence="9 10">LMG 31461</strain>
    </source>
</reference>
<evidence type="ECO:0000313" key="9">
    <source>
        <dbReference type="EMBL" id="NOU65855.1"/>
    </source>
</evidence>
<feature type="transmembrane region" description="Helical" evidence="7">
    <location>
        <begin position="20"/>
        <end position="45"/>
    </location>
</feature>
<dbReference type="PROSITE" id="PS50928">
    <property type="entry name" value="ABC_TM1"/>
    <property type="match status" value="1"/>
</dbReference>
<dbReference type="SUPFAM" id="SSF161098">
    <property type="entry name" value="MetI-like"/>
    <property type="match status" value="1"/>
</dbReference>
<feature type="transmembrane region" description="Helical" evidence="7">
    <location>
        <begin position="190"/>
        <end position="211"/>
    </location>
</feature>
<comment type="similarity">
    <text evidence="7">Belongs to the binding-protein-dependent transport system permease family.</text>
</comment>
<sequence length="304" mass="34109">MGFTSHKKRELNAVSKTTNVVANVIFMFYVILCICPLVLVFMVSITDEQSIVTNGFSFFPEKFSWMAYTYIFNDSSQIIRSYGISIFVTVVGTLVSLLVTALYAYPISRPDLKSRNIFAFLIFFTLLFSGGLVPYYMVYSNVLHLKDTLIVLILPLLLTPFYVLIMRTFFATNVPDAILESAKIDGAGEYRIFFSIVLNLSKPVLATIGLFNTITYWNEWFTALLFITNPKLMPLQLLLHNIQSSIQIILDLADKGQGSMSLETLPSQSARMGMVVIAIGPIILAYPFLQKYFIKGLTVGAIKG</sequence>
<keyword evidence="5 7" id="KW-1133">Transmembrane helix</keyword>
<evidence type="ECO:0000256" key="3">
    <source>
        <dbReference type="ARBA" id="ARBA00022475"/>
    </source>
</evidence>
<keyword evidence="3" id="KW-1003">Cell membrane</keyword>
<evidence type="ECO:0000256" key="6">
    <source>
        <dbReference type="ARBA" id="ARBA00023136"/>
    </source>
</evidence>
<dbReference type="EMBL" id="WHNY01000059">
    <property type="protein sequence ID" value="NOU65855.1"/>
    <property type="molecule type" value="Genomic_DNA"/>
</dbReference>
<keyword evidence="10" id="KW-1185">Reference proteome</keyword>
<feature type="transmembrane region" description="Helical" evidence="7">
    <location>
        <begin position="82"/>
        <end position="105"/>
    </location>
</feature>
<keyword evidence="4 7" id="KW-0812">Transmembrane</keyword>
<feature type="transmembrane region" description="Helical" evidence="7">
    <location>
        <begin position="117"/>
        <end position="137"/>
    </location>
</feature>
<evidence type="ECO:0000256" key="5">
    <source>
        <dbReference type="ARBA" id="ARBA00022989"/>
    </source>
</evidence>
<accession>A0ABX1XD70</accession>
<feature type="transmembrane region" description="Helical" evidence="7">
    <location>
        <begin position="270"/>
        <end position="289"/>
    </location>
</feature>
<evidence type="ECO:0000256" key="1">
    <source>
        <dbReference type="ARBA" id="ARBA00004651"/>
    </source>
</evidence>
<dbReference type="InterPro" id="IPR035906">
    <property type="entry name" value="MetI-like_sf"/>
</dbReference>
<evidence type="ECO:0000256" key="4">
    <source>
        <dbReference type="ARBA" id="ARBA00022692"/>
    </source>
</evidence>
<keyword evidence="2 7" id="KW-0813">Transport</keyword>
<proteinExistence type="inferred from homology"/>
<keyword evidence="6 7" id="KW-0472">Membrane</keyword>
<dbReference type="PANTHER" id="PTHR43744">
    <property type="entry name" value="ABC TRANSPORTER PERMEASE PROTEIN MG189-RELATED-RELATED"/>
    <property type="match status" value="1"/>
</dbReference>
<dbReference type="Gene3D" id="1.10.3720.10">
    <property type="entry name" value="MetI-like"/>
    <property type="match status" value="1"/>
</dbReference>
<evidence type="ECO:0000313" key="10">
    <source>
        <dbReference type="Proteomes" id="UP000653578"/>
    </source>
</evidence>
<gene>
    <name evidence="9" type="ORF">GC096_17615</name>
</gene>
<protein>
    <submittedName>
        <fullName evidence="9">ABC transporter permease subunit</fullName>
    </submittedName>
</protein>
<comment type="caution">
    <text evidence="9">The sequence shown here is derived from an EMBL/GenBank/DDBJ whole genome shotgun (WGS) entry which is preliminary data.</text>
</comment>
<feature type="domain" description="ABC transmembrane type-1" evidence="8">
    <location>
        <begin position="82"/>
        <end position="283"/>
    </location>
</feature>
<comment type="subcellular location">
    <subcellularLocation>
        <location evidence="1 7">Cell membrane</location>
        <topology evidence="1 7">Multi-pass membrane protein</topology>
    </subcellularLocation>
</comment>
<dbReference type="RefSeq" id="WP_171631993.1">
    <property type="nucleotide sequence ID" value="NZ_WHNY01000059.1"/>
</dbReference>
<name>A0ABX1XD70_9BACL</name>
<evidence type="ECO:0000256" key="2">
    <source>
        <dbReference type="ARBA" id="ARBA00022448"/>
    </source>
</evidence>
<feature type="transmembrane region" description="Helical" evidence="7">
    <location>
        <begin position="149"/>
        <end position="170"/>
    </location>
</feature>
<organism evidence="9 10">
    <name type="scientific">Paenibacillus plantarum</name>
    <dbReference type="NCBI Taxonomy" id="2654975"/>
    <lineage>
        <taxon>Bacteria</taxon>
        <taxon>Bacillati</taxon>
        <taxon>Bacillota</taxon>
        <taxon>Bacilli</taxon>
        <taxon>Bacillales</taxon>
        <taxon>Paenibacillaceae</taxon>
        <taxon>Paenibacillus</taxon>
    </lineage>
</organism>
<evidence type="ECO:0000259" key="8">
    <source>
        <dbReference type="PROSITE" id="PS50928"/>
    </source>
</evidence>